<dbReference type="STRING" id="3916.A0A3Q0F5M0"/>
<evidence type="ECO:0000259" key="15">
    <source>
        <dbReference type="PROSITE" id="PS50011"/>
    </source>
</evidence>
<keyword evidence="8 13" id="KW-1133">Transmembrane helix</keyword>
<dbReference type="InterPro" id="IPR045874">
    <property type="entry name" value="LRK10/LRL21-25-like"/>
</dbReference>
<evidence type="ECO:0000256" key="3">
    <source>
        <dbReference type="ARBA" id="ARBA00022679"/>
    </source>
</evidence>
<evidence type="ECO:0000256" key="7">
    <source>
        <dbReference type="ARBA" id="ARBA00022840"/>
    </source>
</evidence>
<dbReference type="Pfam" id="PF13947">
    <property type="entry name" value="GUB_WAK_bind"/>
    <property type="match status" value="1"/>
</dbReference>
<dbReference type="InterPro" id="IPR011009">
    <property type="entry name" value="Kinase-like_dom_sf"/>
</dbReference>
<feature type="signal peptide" evidence="14">
    <location>
        <begin position="1"/>
        <end position="31"/>
    </location>
</feature>
<feature type="compositionally biased region" description="Basic residues" evidence="12">
    <location>
        <begin position="479"/>
        <end position="491"/>
    </location>
</feature>
<reference evidence="17" key="2">
    <citation type="submission" date="2025-08" db="UniProtKB">
        <authorList>
            <consortium name="RefSeq"/>
        </authorList>
    </citation>
    <scope>IDENTIFICATION</scope>
    <source>
        <tissue evidence="17">Leaf</tissue>
    </source>
</reference>
<keyword evidence="3" id="KW-0808">Transferase</keyword>
<proteinExistence type="predicted"/>
<evidence type="ECO:0000256" key="13">
    <source>
        <dbReference type="SAM" id="Phobius"/>
    </source>
</evidence>
<evidence type="ECO:0000313" key="16">
    <source>
        <dbReference type="Proteomes" id="UP000087766"/>
    </source>
</evidence>
<keyword evidence="7 11" id="KW-0067">ATP-binding</keyword>
<dbReference type="PANTHER" id="PTHR27009">
    <property type="entry name" value="RUST RESISTANCE KINASE LR10-RELATED"/>
    <property type="match status" value="1"/>
</dbReference>
<evidence type="ECO:0000256" key="5">
    <source>
        <dbReference type="ARBA" id="ARBA00022729"/>
    </source>
</evidence>
<keyword evidence="2" id="KW-0418">Kinase</keyword>
<keyword evidence="9 13" id="KW-0472">Membrane</keyword>
<dbReference type="RefSeq" id="XP_022637914.1">
    <property type="nucleotide sequence ID" value="XM_022782193.1"/>
</dbReference>
<feature type="binding site" evidence="11">
    <location>
        <position position="389"/>
    </location>
    <ligand>
        <name>ATP</name>
        <dbReference type="ChEBI" id="CHEBI:30616"/>
    </ligand>
</feature>
<feature type="domain" description="Protein kinase" evidence="15">
    <location>
        <begin position="361"/>
        <end position="657"/>
    </location>
</feature>
<dbReference type="InterPro" id="IPR001245">
    <property type="entry name" value="Ser-Thr/Tyr_kinase_cat_dom"/>
</dbReference>
<evidence type="ECO:0000256" key="6">
    <source>
        <dbReference type="ARBA" id="ARBA00022741"/>
    </source>
</evidence>
<dbReference type="InterPro" id="IPR017441">
    <property type="entry name" value="Protein_kinase_ATP_BS"/>
</dbReference>
<name>A0A3Q0F5M0_VIGRR</name>
<keyword evidence="2" id="KW-0723">Serine/threonine-protein kinase</keyword>
<dbReference type="InterPro" id="IPR025287">
    <property type="entry name" value="WAK_GUB"/>
</dbReference>
<comment type="subcellular location">
    <subcellularLocation>
        <location evidence="1">Membrane</location>
        <topology evidence="1">Single-pass type I membrane protein</topology>
    </subcellularLocation>
</comment>
<keyword evidence="10" id="KW-0325">Glycoprotein</keyword>
<dbReference type="GO" id="GO:0005524">
    <property type="term" value="F:ATP binding"/>
    <property type="evidence" value="ECO:0007669"/>
    <property type="project" value="UniProtKB-UniRule"/>
</dbReference>
<dbReference type="AlphaFoldDB" id="A0A3Q0F5M0"/>
<reference evidence="16" key="1">
    <citation type="journal article" date="2014" name="Nat. Commun.">
        <title>Genome sequence of mungbean and insights into evolution within Vigna species.</title>
        <authorList>
            <person name="Kang Y.J."/>
            <person name="Kim S.K."/>
            <person name="Kim M.Y."/>
            <person name="Lestari P."/>
            <person name="Kim K.H."/>
            <person name="Ha B.K."/>
            <person name="Jun T.H."/>
            <person name="Hwang W.J."/>
            <person name="Lee T."/>
            <person name="Lee J."/>
            <person name="Shim S."/>
            <person name="Yoon M.Y."/>
            <person name="Jang Y.E."/>
            <person name="Han K.S."/>
            <person name="Taeprayoon P."/>
            <person name="Yoon N."/>
            <person name="Somta P."/>
            <person name="Tanya P."/>
            <person name="Kim K.S."/>
            <person name="Gwag J.G."/>
            <person name="Moon J.K."/>
            <person name="Lee Y.H."/>
            <person name="Park B.S."/>
            <person name="Bombarely A."/>
            <person name="Doyle J.J."/>
            <person name="Jackson S.A."/>
            <person name="Schafleitner R."/>
            <person name="Srinives P."/>
            <person name="Varshney R.K."/>
            <person name="Lee S.H."/>
        </authorList>
    </citation>
    <scope>NUCLEOTIDE SEQUENCE [LARGE SCALE GENOMIC DNA]</scope>
    <source>
        <strain evidence="16">cv. VC1973A</strain>
    </source>
</reference>
<feature type="region of interest" description="Disordered" evidence="12">
    <location>
        <begin position="479"/>
        <end position="498"/>
    </location>
</feature>
<accession>A0A3Q0F5M0</accession>
<feature type="chain" id="PRO_5018011596" evidence="14">
    <location>
        <begin position="32"/>
        <end position="657"/>
    </location>
</feature>
<dbReference type="PROSITE" id="PS50011">
    <property type="entry name" value="PROTEIN_KINASE_DOM"/>
    <property type="match status" value="1"/>
</dbReference>
<keyword evidence="6 11" id="KW-0547">Nucleotide-binding</keyword>
<keyword evidence="4 13" id="KW-0812">Transmembrane</keyword>
<evidence type="ECO:0000256" key="1">
    <source>
        <dbReference type="ARBA" id="ARBA00004479"/>
    </source>
</evidence>
<evidence type="ECO:0000256" key="4">
    <source>
        <dbReference type="ARBA" id="ARBA00022692"/>
    </source>
</evidence>
<evidence type="ECO:0000313" key="17">
    <source>
        <dbReference type="RefSeq" id="XP_022637914.1"/>
    </source>
</evidence>
<dbReference type="FunFam" id="3.30.200.20:FF:000178">
    <property type="entry name" value="serine/threonine-protein kinase PBS1-like"/>
    <property type="match status" value="1"/>
</dbReference>
<dbReference type="Gene3D" id="3.30.200.20">
    <property type="entry name" value="Phosphorylase Kinase, domain 1"/>
    <property type="match status" value="1"/>
</dbReference>
<organism evidence="16 17">
    <name type="scientific">Vigna radiata var. radiata</name>
    <name type="common">Mung bean</name>
    <name type="synonym">Phaseolus aureus</name>
    <dbReference type="NCBI Taxonomy" id="3916"/>
    <lineage>
        <taxon>Eukaryota</taxon>
        <taxon>Viridiplantae</taxon>
        <taxon>Streptophyta</taxon>
        <taxon>Embryophyta</taxon>
        <taxon>Tracheophyta</taxon>
        <taxon>Spermatophyta</taxon>
        <taxon>Magnoliopsida</taxon>
        <taxon>eudicotyledons</taxon>
        <taxon>Gunneridae</taxon>
        <taxon>Pentapetalae</taxon>
        <taxon>rosids</taxon>
        <taxon>fabids</taxon>
        <taxon>Fabales</taxon>
        <taxon>Fabaceae</taxon>
        <taxon>Papilionoideae</taxon>
        <taxon>50 kb inversion clade</taxon>
        <taxon>NPAAA clade</taxon>
        <taxon>indigoferoid/millettioid clade</taxon>
        <taxon>Phaseoleae</taxon>
        <taxon>Vigna</taxon>
    </lineage>
</organism>
<evidence type="ECO:0000256" key="10">
    <source>
        <dbReference type="ARBA" id="ARBA00023180"/>
    </source>
</evidence>
<evidence type="ECO:0000256" key="9">
    <source>
        <dbReference type="ARBA" id="ARBA00023136"/>
    </source>
</evidence>
<evidence type="ECO:0000256" key="11">
    <source>
        <dbReference type="PROSITE-ProRule" id="PRU10141"/>
    </source>
</evidence>
<protein>
    <submittedName>
        <fullName evidence="17">LEAF RUST 10 DISEASE-RESISTANCE LOCUS RECEPTOR-LIKE PROTEIN KINASE-like 2.1</fullName>
    </submittedName>
</protein>
<evidence type="ECO:0000256" key="8">
    <source>
        <dbReference type="ARBA" id="ARBA00022989"/>
    </source>
</evidence>
<dbReference type="GO" id="GO:0004674">
    <property type="term" value="F:protein serine/threonine kinase activity"/>
    <property type="evidence" value="ECO:0007669"/>
    <property type="project" value="UniProtKB-KW"/>
</dbReference>
<keyword evidence="5 14" id="KW-0732">Signal</keyword>
<sequence>MSLLPSCFRCAQSVVVSVVIILVLFHQTCSAKHRRSCPSSSCGGIRDIKYPFRLKGDPRGCGLPGYEFDCVNNRTLVTLFSGKYYVKEINYNMYEIRLSEAGVVEETSCSFPRYFLSPQNFSGYADDPLTFPNYWSHAYCFANVGFLNCSNRVSDDPRYVEVKACGSDSGGVIYAVLDLTAEDTKVGCRLKMATLANCTYNKNVSYADILKSMEEGIWLSWFPVVCRDHCGNGVSCFLNETTKQIQCDTCQIYNHPTYNCGILSRIIGYPTGFLKSIIKGIFNRITNAEGSNDVGELIGQYILPILIATRYLFGLSLFLVIFIYKWRRRHFSMYENIENFLLDNNINPIRYEYREVKKMTKGFKVKLGEGGFGSVYKGKLQSGIDVAIKMLSKSKDNGQDFVNEVATIGRIHHVNVVGLIGYCVEGKKRGLIYEYMPNGSLDKFLCLGFELRQKCGTIRTRSTPSSQPLLLDPIIKKTARRNNSRRRRRRENRASRETSPILVITEQPILPAADQEVEDMADNRNDNGDGQVRRTLEDYSAFSGLLHFNSIARPRVNAPNMKMKPALIHLVQSNKFHGLSHENPFNHITSFIEICNTVKLQDVCDEAVRLNLFPFSLGRNTKAWLNSFPENSFTSWQEVVAKFCNKYFPQSKVNKGK</sequence>
<feature type="transmembrane region" description="Helical" evidence="13">
    <location>
        <begin position="301"/>
        <end position="324"/>
    </location>
</feature>
<keyword evidence="16" id="KW-1185">Reference proteome</keyword>
<evidence type="ECO:0000256" key="14">
    <source>
        <dbReference type="SAM" id="SignalP"/>
    </source>
</evidence>
<dbReference type="OrthoDB" id="1513794at2759"/>
<dbReference type="GeneID" id="106763492"/>
<dbReference type="KEGG" id="vra:106763492"/>
<dbReference type="SUPFAM" id="SSF56112">
    <property type="entry name" value="Protein kinase-like (PK-like)"/>
    <property type="match status" value="1"/>
</dbReference>
<dbReference type="GO" id="GO:0030247">
    <property type="term" value="F:polysaccharide binding"/>
    <property type="evidence" value="ECO:0007669"/>
    <property type="project" value="InterPro"/>
</dbReference>
<dbReference type="Pfam" id="PF07714">
    <property type="entry name" value="PK_Tyr_Ser-Thr"/>
    <property type="match status" value="1"/>
</dbReference>
<evidence type="ECO:0000256" key="12">
    <source>
        <dbReference type="SAM" id="MobiDB-lite"/>
    </source>
</evidence>
<gene>
    <name evidence="17" type="primary">LOC106763492</name>
</gene>
<dbReference type="Proteomes" id="UP000087766">
    <property type="component" value="Chromosome 6"/>
</dbReference>
<dbReference type="GO" id="GO:0016020">
    <property type="term" value="C:membrane"/>
    <property type="evidence" value="ECO:0007669"/>
    <property type="project" value="UniProtKB-SubCell"/>
</dbReference>
<dbReference type="PROSITE" id="PS00107">
    <property type="entry name" value="PROTEIN_KINASE_ATP"/>
    <property type="match status" value="1"/>
</dbReference>
<dbReference type="InterPro" id="IPR000719">
    <property type="entry name" value="Prot_kinase_dom"/>
</dbReference>
<evidence type="ECO:0000256" key="2">
    <source>
        <dbReference type="ARBA" id="ARBA00022527"/>
    </source>
</evidence>